<evidence type="ECO:0000256" key="6">
    <source>
        <dbReference type="ARBA" id="ARBA00022840"/>
    </source>
</evidence>
<evidence type="ECO:0000256" key="4">
    <source>
        <dbReference type="ARBA" id="ARBA00022737"/>
    </source>
</evidence>
<gene>
    <name evidence="10" type="ORF">VF724_01385</name>
</gene>
<feature type="domain" description="ABC transporter" evidence="9">
    <location>
        <begin position="262"/>
        <end position="505"/>
    </location>
</feature>
<dbReference type="Gene3D" id="3.40.50.300">
    <property type="entry name" value="P-loop containing nucleotide triphosphate hydrolases"/>
    <property type="match status" value="2"/>
</dbReference>
<dbReference type="PANTHER" id="PTHR43790:SF3">
    <property type="entry name" value="D-ALLOSE IMPORT ATP-BINDING PROTEIN ALSA-RELATED"/>
    <property type="match status" value="1"/>
</dbReference>
<organism evidence="10 11">
    <name type="scientific">Ferviditalea candida</name>
    <dbReference type="NCBI Taxonomy" id="3108399"/>
    <lineage>
        <taxon>Bacteria</taxon>
        <taxon>Bacillati</taxon>
        <taxon>Bacillota</taxon>
        <taxon>Bacilli</taxon>
        <taxon>Bacillales</taxon>
        <taxon>Paenibacillaceae</taxon>
        <taxon>Ferviditalea</taxon>
    </lineage>
</organism>
<keyword evidence="4" id="KW-0677">Repeat</keyword>
<evidence type="ECO:0000259" key="9">
    <source>
        <dbReference type="PROSITE" id="PS50893"/>
    </source>
</evidence>
<keyword evidence="8" id="KW-0472">Membrane</keyword>
<accession>A0ABU5ZG80</accession>
<dbReference type="InterPro" id="IPR003439">
    <property type="entry name" value="ABC_transporter-like_ATP-bd"/>
</dbReference>
<evidence type="ECO:0000256" key="8">
    <source>
        <dbReference type="ARBA" id="ARBA00023136"/>
    </source>
</evidence>
<keyword evidence="3" id="KW-0762">Sugar transport</keyword>
<feature type="domain" description="ABC transporter" evidence="9">
    <location>
        <begin position="5"/>
        <end position="244"/>
    </location>
</feature>
<proteinExistence type="predicted"/>
<dbReference type="CDD" id="cd03216">
    <property type="entry name" value="ABC_Carb_Monos_I"/>
    <property type="match status" value="1"/>
</dbReference>
<dbReference type="InterPro" id="IPR027417">
    <property type="entry name" value="P-loop_NTPase"/>
</dbReference>
<comment type="caution">
    <text evidence="10">The sequence shown here is derived from an EMBL/GenBank/DDBJ whole genome shotgun (WGS) entry which is preliminary data.</text>
</comment>
<dbReference type="SMART" id="SM00382">
    <property type="entry name" value="AAA"/>
    <property type="match status" value="2"/>
</dbReference>
<keyword evidence="7" id="KW-1278">Translocase</keyword>
<dbReference type="InterPro" id="IPR017871">
    <property type="entry name" value="ABC_transporter-like_CS"/>
</dbReference>
<keyword evidence="1" id="KW-0813">Transport</keyword>
<keyword evidence="11" id="KW-1185">Reference proteome</keyword>
<dbReference type="EMBL" id="JAYJLD010000001">
    <property type="protein sequence ID" value="MEB3100311.1"/>
    <property type="molecule type" value="Genomic_DNA"/>
</dbReference>
<reference evidence="10" key="1">
    <citation type="submission" date="2023-12" db="EMBL/GenBank/DDBJ databases">
        <title>Fervidustalea candida gen. nov., sp. nov., a novel member of the family Paenibacillaceae isolated from a geothermal area.</title>
        <authorList>
            <person name="Li W.-J."/>
            <person name="Jiao J.-Y."/>
            <person name="Chen Y."/>
        </authorList>
    </citation>
    <scope>NUCLEOTIDE SEQUENCE</scope>
    <source>
        <strain evidence="10">SYSU GA230002</strain>
    </source>
</reference>
<dbReference type="Pfam" id="PF00005">
    <property type="entry name" value="ABC_tran"/>
    <property type="match status" value="2"/>
</dbReference>
<dbReference type="RefSeq" id="WP_371752409.1">
    <property type="nucleotide sequence ID" value="NZ_JAYJLD010000001.1"/>
</dbReference>
<name>A0ABU5ZG80_9BACL</name>
<keyword evidence="5" id="KW-0547">Nucleotide-binding</keyword>
<dbReference type="PROSITE" id="PS50893">
    <property type="entry name" value="ABC_TRANSPORTER_2"/>
    <property type="match status" value="2"/>
</dbReference>
<sequence>MKPFLQMLHISKTFPGVKALKNVNLEIFQGEVLALAGENGAGKSTLMKILTGVYEPDQDGQGKILINGEEVQIKDPIHARQLGISIIYQELTTAQNLTVAENIFLAKEPRLKLGFIDRKKMFEDSKKILKDLNMNIDPSTYVSELSIGQQQMIEIAKAISYDSKVIVMDEPTASLSHQETRTLMEMVKELRRQNIAIVYISHRLEEIFEISDRITVLRDGETVATMNTAEVTTELLVKKMVDRDLSEIYSKSESYATDEVILDVKNLTQVKKRSAHKAYIENISFKLHRGEILGFSGLVGAGRTEIMELLFGMHPQQGEIYLDGESVKIKTPSDAIEKGIGFVTEDRKQLGLVLNMTVRENFSLTHLDKFARFDFVNRKDETKETQQYIETLGIKTPSTEQQVVNLSGGNQQKVVIAKWVARNPKVLIVDEPTRGIDIGAKAEVHALLIRLARQGMGIIMISSDLPEVLAMSDRIMVIREGKITGEFTRQEADQERIIQAATGQKSHAAV</sequence>
<keyword evidence="2" id="KW-1003">Cell membrane</keyword>
<evidence type="ECO:0000256" key="1">
    <source>
        <dbReference type="ARBA" id="ARBA00022448"/>
    </source>
</evidence>
<dbReference type="GO" id="GO:0005524">
    <property type="term" value="F:ATP binding"/>
    <property type="evidence" value="ECO:0007669"/>
    <property type="project" value="UniProtKB-KW"/>
</dbReference>
<evidence type="ECO:0000256" key="2">
    <source>
        <dbReference type="ARBA" id="ARBA00022475"/>
    </source>
</evidence>
<evidence type="ECO:0000313" key="11">
    <source>
        <dbReference type="Proteomes" id="UP001310386"/>
    </source>
</evidence>
<dbReference type="Proteomes" id="UP001310386">
    <property type="component" value="Unassembled WGS sequence"/>
</dbReference>
<evidence type="ECO:0000313" key="10">
    <source>
        <dbReference type="EMBL" id="MEB3100311.1"/>
    </source>
</evidence>
<dbReference type="PROSITE" id="PS00211">
    <property type="entry name" value="ABC_TRANSPORTER_1"/>
    <property type="match status" value="1"/>
</dbReference>
<dbReference type="CDD" id="cd03215">
    <property type="entry name" value="ABC_Carb_Monos_II"/>
    <property type="match status" value="1"/>
</dbReference>
<evidence type="ECO:0000256" key="5">
    <source>
        <dbReference type="ARBA" id="ARBA00022741"/>
    </source>
</evidence>
<keyword evidence="6 10" id="KW-0067">ATP-binding</keyword>
<dbReference type="SUPFAM" id="SSF52540">
    <property type="entry name" value="P-loop containing nucleoside triphosphate hydrolases"/>
    <property type="match status" value="2"/>
</dbReference>
<dbReference type="PANTHER" id="PTHR43790">
    <property type="entry name" value="CARBOHYDRATE TRANSPORT ATP-BINDING PROTEIN MG119-RELATED"/>
    <property type="match status" value="1"/>
</dbReference>
<protein>
    <submittedName>
        <fullName evidence="10">Sugar ABC transporter ATP-binding protein</fullName>
    </submittedName>
</protein>
<dbReference type="InterPro" id="IPR050107">
    <property type="entry name" value="ABC_carbohydrate_import_ATPase"/>
</dbReference>
<evidence type="ECO:0000256" key="7">
    <source>
        <dbReference type="ARBA" id="ARBA00022967"/>
    </source>
</evidence>
<dbReference type="InterPro" id="IPR003593">
    <property type="entry name" value="AAA+_ATPase"/>
</dbReference>
<evidence type="ECO:0000256" key="3">
    <source>
        <dbReference type="ARBA" id="ARBA00022597"/>
    </source>
</evidence>